<accession>A0A3A1QWU3</accession>
<protein>
    <recommendedName>
        <fullName evidence="3">Oxalate:formate antiporter</fullName>
    </recommendedName>
</protein>
<comment type="caution">
    <text evidence="1">The sequence shown here is derived from an EMBL/GenBank/DDBJ whole genome shotgun (WGS) entry which is preliminary data.</text>
</comment>
<sequence>MNSDSRIRDVVQLKQNGNFKDVIYVHQNETQKYVMSYGLEFRDFSQNLPQPLNHLLMIKHQFDHGSFNMNTMMEYTSKKEVSKLAGDNIHSYGDFCWIDFEEVDGLDQLSGQELAEILYLGHTKQSLNSPFYSKLNNRFVYLSHDDGWFNKTYYRYQDDFYSMLGSAISAKLLQQKGDKPLKRLIPGQRVSSLPPIPKNVMYSLKEKIKEGAAISIEKAVRGRGNIKIPIWVMGDYMHMDTMYEDYRRRSANQPYAHLVFDRKTREWGLYIN</sequence>
<gene>
    <name evidence="1" type="ORF">D3H55_12690</name>
</gene>
<dbReference type="Proteomes" id="UP000265801">
    <property type="component" value="Unassembled WGS sequence"/>
</dbReference>
<keyword evidence="2" id="KW-1185">Reference proteome</keyword>
<name>A0A3A1QWU3_9BACI</name>
<evidence type="ECO:0008006" key="3">
    <source>
        <dbReference type="Google" id="ProtNLM"/>
    </source>
</evidence>
<dbReference type="EMBL" id="QXIR01000016">
    <property type="protein sequence ID" value="RIW32728.1"/>
    <property type="molecule type" value="Genomic_DNA"/>
</dbReference>
<evidence type="ECO:0000313" key="1">
    <source>
        <dbReference type="EMBL" id="RIW32728.1"/>
    </source>
</evidence>
<organism evidence="1 2">
    <name type="scientific">Bacillus salacetis</name>
    <dbReference type="NCBI Taxonomy" id="2315464"/>
    <lineage>
        <taxon>Bacteria</taxon>
        <taxon>Bacillati</taxon>
        <taxon>Bacillota</taxon>
        <taxon>Bacilli</taxon>
        <taxon>Bacillales</taxon>
        <taxon>Bacillaceae</taxon>
        <taxon>Bacillus</taxon>
    </lineage>
</organism>
<dbReference type="AlphaFoldDB" id="A0A3A1QWU3"/>
<dbReference type="OrthoDB" id="8704087at2"/>
<proteinExistence type="predicted"/>
<reference evidence="1 2" key="1">
    <citation type="submission" date="2018-09" db="EMBL/GenBank/DDBJ databases">
        <title>Bacillus saliacetes sp. nov., isolated from Thai shrimp paste (Ka-pi).</title>
        <authorList>
            <person name="Daroonpunt R."/>
            <person name="Tanasupawat S."/>
            <person name="Yiamsombut S."/>
        </authorList>
    </citation>
    <scope>NUCLEOTIDE SEQUENCE [LARGE SCALE GENOMIC DNA]</scope>
    <source>
        <strain evidence="1 2">SKP7-4</strain>
    </source>
</reference>
<evidence type="ECO:0000313" key="2">
    <source>
        <dbReference type="Proteomes" id="UP000265801"/>
    </source>
</evidence>